<accession>A0A146F6U8</accession>
<sequence>MSSGGYSVVSVTHSSKEGDICPNRIPPGLTVWLEDKGIPWYPMFVALTYSEVSGAFDEELEKTIGYGIAMVGPGAEKKKPANDYNVE</sequence>
<comment type="caution">
    <text evidence="1">The sequence shown here is derived from an EMBL/GenBank/DDBJ whole genome shotgun (WGS) entry which is preliminary data.</text>
</comment>
<dbReference type="AlphaFoldDB" id="A0A146F6U8"/>
<reference evidence="2" key="2">
    <citation type="submission" date="2016-02" db="EMBL/GenBank/DDBJ databases">
        <title>Genome sequencing of Aspergillus luchuensis NBRC 4314.</title>
        <authorList>
            <person name="Yamada O."/>
        </authorList>
    </citation>
    <scope>NUCLEOTIDE SEQUENCE [LARGE SCALE GENOMIC DNA]</scope>
    <source>
        <strain evidence="2">RIB 2604</strain>
    </source>
</reference>
<dbReference type="EMBL" id="BCWF01000010">
    <property type="protein sequence ID" value="GAT21519.1"/>
    <property type="molecule type" value="Genomic_DNA"/>
</dbReference>
<organism evidence="1 2">
    <name type="scientific">Aspergillus kawachii</name>
    <name type="common">White koji mold</name>
    <name type="synonym">Aspergillus awamori var. kawachi</name>
    <dbReference type="NCBI Taxonomy" id="1069201"/>
    <lineage>
        <taxon>Eukaryota</taxon>
        <taxon>Fungi</taxon>
        <taxon>Dikarya</taxon>
        <taxon>Ascomycota</taxon>
        <taxon>Pezizomycotina</taxon>
        <taxon>Eurotiomycetes</taxon>
        <taxon>Eurotiomycetidae</taxon>
        <taxon>Eurotiales</taxon>
        <taxon>Aspergillaceae</taxon>
        <taxon>Aspergillus</taxon>
        <taxon>Aspergillus subgen. Circumdati</taxon>
    </lineage>
</organism>
<protein>
    <submittedName>
        <fullName evidence="1">Zn(II)2Cys6 transcription factor</fullName>
    </submittedName>
</protein>
<dbReference type="Proteomes" id="UP000075230">
    <property type="component" value="Unassembled WGS sequence"/>
</dbReference>
<gene>
    <name evidence="1" type="ORF">RIB2604_01004090</name>
</gene>
<evidence type="ECO:0000313" key="2">
    <source>
        <dbReference type="Proteomes" id="UP000075230"/>
    </source>
</evidence>
<name>A0A146F6U8_ASPKA</name>
<evidence type="ECO:0000313" key="1">
    <source>
        <dbReference type="EMBL" id="GAT21519.1"/>
    </source>
</evidence>
<proteinExistence type="predicted"/>
<reference evidence="1 2" key="1">
    <citation type="journal article" date="2016" name="DNA Res.">
        <title>Genome sequence of Aspergillus luchuensis NBRC 4314.</title>
        <authorList>
            <person name="Yamada O."/>
            <person name="Machida M."/>
            <person name="Hosoyama A."/>
            <person name="Goto M."/>
            <person name="Takahashi T."/>
            <person name="Futagami T."/>
            <person name="Yamagata Y."/>
            <person name="Takeuchi M."/>
            <person name="Kobayashi T."/>
            <person name="Koike H."/>
            <person name="Abe K."/>
            <person name="Asai K."/>
            <person name="Arita M."/>
            <person name="Fujita N."/>
            <person name="Fukuda K."/>
            <person name="Higa K."/>
            <person name="Horikawa H."/>
            <person name="Ishikawa T."/>
            <person name="Jinno K."/>
            <person name="Kato Y."/>
            <person name="Kirimura K."/>
            <person name="Mizutani O."/>
            <person name="Nakasone K."/>
            <person name="Sano M."/>
            <person name="Shiraishi Y."/>
            <person name="Tsukahara M."/>
            <person name="Gomi K."/>
        </authorList>
    </citation>
    <scope>NUCLEOTIDE SEQUENCE [LARGE SCALE GENOMIC DNA]</scope>
    <source>
        <strain evidence="1 2">RIB 2604</strain>
    </source>
</reference>